<dbReference type="CDD" id="cd02440">
    <property type="entry name" value="AdoMet_MTases"/>
    <property type="match status" value="1"/>
</dbReference>
<proteinExistence type="predicted"/>
<comment type="caution">
    <text evidence="5">The sequence shown here is derived from an EMBL/GenBank/DDBJ whole genome shotgun (WGS) entry which is preliminary data.</text>
</comment>
<dbReference type="GO" id="GO:0032259">
    <property type="term" value="P:methylation"/>
    <property type="evidence" value="ECO:0007669"/>
    <property type="project" value="UniProtKB-KW"/>
</dbReference>
<name>A0A7W9KJM2_9PSEU</name>
<dbReference type="Proteomes" id="UP000585638">
    <property type="component" value="Unassembled WGS sequence"/>
</dbReference>
<dbReference type="SMART" id="SM00828">
    <property type="entry name" value="PKS_MT"/>
    <property type="match status" value="1"/>
</dbReference>
<reference evidence="5 6" key="1">
    <citation type="submission" date="2020-08" db="EMBL/GenBank/DDBJ databases">
        <title>Sequencing the genomes of 1000 actinobacteria strains.</title>
        <authorList>
            <person name="Klenk H.-P."/>
        </authorList>
    </citation>
    <scope>NUCLEOTIDE SEQUENCE [LARGE SCALE GENOMIC DNA]</scope>
    <source>
        <strain evidence="5 6">DSM 43851</strain>
    </source>
</reference>
<evidence type="ECO:0000259" key="4">
    <source>
        <dbReference type="SMART" id="SM00828"/>
    </source>
</evidence>
<feature type="domain" description="Polyketide synthase-like methyltransferase" evidence="4">
    <location>
        <begin position="55"/>
        <end position="271"/>
    </location>
</feature>
<dbReference type="PANTHER" id="PTHR44068:SF11">
    <property type="entry name" value="GERANYL DIPHOSPHATE 2-C-METHYLTRANSFERASE"/>
    <property type="match status" value="1"/>
</dbReference>
<keyword evidence="3" id="KW-0949">S-adenosyl-L-methionine</keyword>
<dbReference type="InterPro" id="IPR050447">
    <property type="entry name" value="Erg6_SMT_methyltransf"/>
</dbReference>
<gene>
    <name evidence="5" type="ORF">BJ998_004971</name>
</gene>
<keyword evidence="1 5" id="KW-0489">Methyltransferase</keyword>
<dbReference type="InterPro" id="IPR029063">
    <property type="entry name" value="SAM-dependent_MTases_sf"/>
</dbReference>
<dbReference type="RefSeq" id="WP_184865308.1">
    <property type="nucleotide sequence ID" value="NZ_BAAAWY010000030.1"/>
</dbReference>
<accession>A0A7W9KJM2</accession>
<dbReference type="AlphaFoldDB" id="A0A7W9KJM2"/>
<dbReference type="EMBL" id="JACHIR010000001">
    <property type="protein sequence ID" value="MBB5893775.1"/>
    <property type="molecule type" value="Genomic_DNA"/>
</dbReference>
<dbReference type="InterPro" id="IPR013216">
    <property type="entry name" value="Methyltransf_11"/>
</dbReference>
<dbReference type="Pfam" id="PF08241">
    <property type="entry name" value="Methyltransf_11"/>
    <property type="match status" value="1"/>
</dbReference>
<organism evidence="5 6">
    <name type="scientific">Kutzneria kofuensis</name>
    <dbReference type="NCBI Taxonomy" id="103725"/>
    <lineage>
        <taxon>Bacteria</taxon>
        <taxon>Bacillati</taxon>
        <taxon>Actinomycetota</taxon>
        <taxon>Actinomycetes</taxon>
        <taxon>Pseudonocardiales</taxon>
        <taxon>Pseudonocardiaceae</taxon>
        <taxon>Kutzneria</taxon>
    </lineage>
</organism>
<sequence>MTKPTPFKVGEAYDSFADLLDQLWGANLHHGFWSGDPDESFDDATTRLTDKLTALLAAKPGDRLLDIGCGNGEPAIRLATAHGISGVGISIAPGQIDRANERAAAAGLADRLSFQVADAMDMPFPDESFDLVWALESLHHMPDRWHVVREAARVLRPGGRLALGDFFLRSVDGRPADASSCELVSMGALKLVELDEYQDQLRAAGLEPDGVEDVSDGTRPSWGKAAERFEAAREAAEHHIGPEQFQTTLRRFRQFSDEPSVGYVLLTARKPA</sequence>
<evidence type="ECO:0000256" key="1">
    <source>
        <dbReference type="ARBA" id="ARBA00022603"/>
    </source>
</evidence>
<dbReference type="Gene3D" id="3.40.50.150">
    <property type="entry name" value="Vaccinia Virus protein VP39"/>
    <property type="match status" value="1"/>
</dbReference>
<dbReference type="SUPFAM" id="SSF53335">
    <property type="entry name" value="S-adenosyl-L-methionine-dependent methyltransferases"/>
    <property type="match status" value="1"/>
</dbReference>
<dbReference type="GO" id="GO:0008757">
    <property type="term" value="F:S-adenosylmethionine-dependent methyltransferase activity"/>
    <property type="evidence" value="ECO:0007669"/>
    <property type="project" value="InterPro"/>
</dbReference>
<evidence type="ECO:0000256" key="2">
    <source>
        <dbReference type="ARBA" id="ARBA00022679"/>
    </source>
</evidence>
<keyword evidence="6" id="KW-1185">Reference proteome</keyword>
<dbReference type="EC" id="2.1.1.-" evidence="5"/>
<evidence type="ECO:0000313" key="6">
    <source>
        <dbReference type="Proteomes" id="UP000585638"/>
    </source>
</evidence>
<dbReference type="PANTHER" id="PTHR44068">
    <property type="entry name" value="ZGC:194242"/>
    <property type="match status" value="1"/>
</dbReference>
<evidence type="ECO:0000313" key="5">
    <source>
        <dbReference type="EMBL" id="MBB5893775.1"/>
    </source>
</evidence>
<protein>
    <submittedName>
        <fullName evidence="5">27-O-demethylrifamycin SV methyltransferase</fullName>
        <ecNumber evidence="5">2.1.1.-</ecNumber>
    </submittedName>
</protein>
<keyword evidence="2 5" id="KW-0808">Transferase</keyword>
<dbReference type="InterPro" id="IPR020803">
    <property type="entry name" value="MeTfrase_dom"/>
</dbReference>
<evidence type="ECO:0000256" key="3">
    <source>
        <dbReference type="ARBA" id="ARBA00022691"/>
    </source>
</evidence>